<dbReference type="PANTHER" id="PTHR11851:SF49">
    <property type="entry name" value="MITOCHONDRIAL-PROCESSING PEPTIDASE SUBUNIT ALPHA"/>
    <property type="match status" value="1"/>
</dbReference>
<dbReference type="InterPro" id="IPR001431">
    <property type="entry name" value="Pept_M16_Zn_BS"/>
</dbReference>
<comment type="caution">
    <text evidence="3">The sequence shown here is derived from an EMBL/GenBank/DDBJ whole genome shotgun (WGS) entry which is preliminary data.</text>
</comment>
<dbReference type="MEROPS" id="M16.A15"/>
<dbReference type="InterPro" id="IPR050361">
    <property type="entry name" value="MPP/UQCRC_Complex"/>
</dbReference>
<dbReference type="EMBL" id="AQHZ01000002">
    <property type="protein sequence ID" value="ENO19076.1"/>
    <property type="molecule type" value="Genomic_DNA"/>
</dbReference>
<dbReference type="InterPro" id="IPR011249">
    <property type="entry name" value="Metalloenz_LuxS/M16"/>
</dbReference>
<sequence length="99" mass="10628">MTPPIELPLDVTRAHLLDDSEGDISRSVTSSGTRIITQQIPTTRSVALGLWVPVGSRDESAQHQGSTHFLEHLLFKGTKKRSAFDIAVAFDGVGGESNA</sequence>
<gene>
    <name evidence="3" type="ORF">HMPREF9004_0179</name>
</gene>
<reference evidence="3 4" key="1">
    <citation type="submission" date="2013-03" db="EMBL/GenBank/DDBJ databases">
        <title>Reference genome for the Human Microbiome Project.</title>
        <authorList>
            <person name="Aqrawi P."/>
            <person name="Ayvaz T."/>
            <person name="Bess C."/>
            <person name="Blankenburg K."/>
            <person name="Coyle M."/>
            <person name="Deng J."/>
            <person name="Forbes L."/>
            <person name="Fowler G."/>
            <person name="Francisco L."/>
            <person name="Fu Q."/>
            <person name="Gibbs R."/>
            <person name="Gross S."/>
            <person name="Gubbala S."/>
            <person name="Hale W."/>
            <person name="Hemphill L."/>
            <person name="Highlander S."/>
            <person name="Hirani K."/>
            <person name="Jackson L."/>
            <person name="Jakkamsetti A."/>
            <person name="Javaid M."/>
            <person name="Jayaseelan J.C."/>
            <person name="Jiang H."/>
            <person name="Joshi V."/>
            <person name="Korchina V."/>
            <person name="Kovar C."/>
            <person name="Lara F."/>
            <person name="Lee S."/>
            <person name="Liu Y."/>
            <person name="Mata R."/>
            <person name="Mathew T."/>
            <person name="Munidasa M."/>
            <person name="Muzny D."/>
            <person name="Nazareth L."/>
            <person name="Ngo R."/>
            <person name="Nguyen L."/>
            <person name="Nguyen N."/>
            <person name="Okwuonu G."/>
            <person name="Ongeri F."/>
            <person name="Palculict T."/>
            <person name="Patil S."/>
            <person name="Petrosino J."/>
            <person name="Pham C."/>
            <person name="Pham P."/>
            <person name="Pu L.-L."/>
            <person name="Qin X."/>
            <person name="Qu J."/>
            <person name="Reid J."/>
            <person name="Ross M."/>
            <person name="Ruth R."/>
            <person name="Saada N."/>
            <person name="San Lucas F."/>
            <person name="Santibanez J."/>
            <person name="Shang Y."/>
            <person name="Simmons D."/>
            <person name="Song X.-Z."/>
            <person name="Tang L.-Y."/>
            <person name="Thornton R."/>
            <person name="Warren J."/>
            <person name="Weissenberger G."/>
            <person name="Wilczek-Boney K."/>
            <person name="Worley K."/>
            <person name="Youmans B."/>
            <person name="Zhang J."/>
            <person name="Zhang L."/>
            <person name="Zhao Z."/>
            <person name="Zhou C."/>
            <person name="Zhu D."/>
            <person name="Zhu Y."/>
        </authorList>
    </citation>
    <scope>NUCLEOTIDE SEQUENCE [LARGE SCALE GENOMIC DNA]</scope>
    <source>
        <strain evidence="3 4">F0333</strain>
    </source>
</reference>
<dbReference type="Pfam" id="PF00675">
    <property type="entry name" value="Peptidase_M16"/>
    <property type="match status" value="1"/>
</dbReference>
<dbReference type="GO" id="GO:0046872">
    <property type="term" value="F:metal ion binding"/>
    <property type="evidence" value="ECO:0007669"/>
    <property type="project" value="InterPro"/>
</dbReference>
<dbReference type="Gene3D" id="3.30.830.10">
    <property type="entry name" value="Metalloenzyme, LuxS/M16 peptidase-like"/>
    <property type="match status" value="1"/>
</dbReference>
<dbReference type="PROSITE" id="PS00143">
    <property type="entry name" value="INSULINASE"/>
    <property type="match status" value="1"/>
</dbReference>
<feature type="domain" description="Peptidase M16 N-terminal" evidence="2">
    <location>
        <begin position="34"/>
        <end position="99"/>
    </location>
</feature>
<protein>
    <recommendedName>
        <fullName evidence="2">Peptidase M16 N-terminal domain-containing protein</fullName>
    </recommendedName>
</protein>
<evidence type="ECO:0000313" key="3">
    <source>
        <dbReference type="EMBL" id="ENO19076.1"/>
    </source>
</evidence>
<dbReference type="SUPFAM" id="SSF63411">
    <property type="entry name" value="LuxS/MPP-like metallohydrolase"/>
    <property type="match status" value="1"/>
</dbReference>
<dbReference type="Proteomes" id="UP000013015">
    <property type="component" value="Unassembled WGS sequence"/>
</dbReference>
<name>N6X5U0_9ACTO</name>
<dbReference type="eggNOG" id="COG0612">
    <property type="taxonomic scope" value="Bacteria"/>
</dbReference>
<dbReference type="STRING" id="888050.HMPREF9004_0179"/>
<dbReference type="InterPro" id="IPR011765">
    <property type="entry name" value="Pept_M16_N"/>
</dbReference>
<accession>N6X5U0</accession>
<evidence type="ECO:0000256" key="1">
    <source>
        <dbReference type="ARBA" id="ARBA00007261"/>
    </source>
</evidence>
<organism evidence="3 4">
    <name type="scientific">Schaalia cardiffensis F0333</name>
    <dbReference type="NCBI Taxonomy" id="888050"/>
    <lineage>
        <taxon>Bacteria</taxon>
        <taxon>Bacillati</taxon>
        <taxon>Actinomycetota</taxon>
        <taxon>Actinomycetes</taxon>
        <taxon>Actinomycetales</taxon>
        <taxon>Actinomycetaceae</taxon>
        <taxon>Schaalia</taxon>
    </lineage>
</organism>
<dbReference type="HOGENOM" id="CLU_2338266_0_0_11"/>
<feature type="non-terminal residue" evidence="3">
    <location>
        <position position="99"/>
    </location>
</feature>
<dbReference type="AlphaFoldDB" id="N6X5U0"/>
<proteinExistence type="inferred from homology"/>
<dbReference type="OrthoDB" id="9811314at2"/>
<dbReference type="GO" id="GO:0006508">
    <property type="term" value="P:proteolysis"/>
    <property type="evidence" value="ECO:0007669"/>
    <property type="project" value="InterPro"/>
</dbReference>
<dbReference type="GO" id="GO:0004222">
    <property type="term" value="F:metalloendopeptidase activity"/>
    <property type="evidence" value="ECO:0007669"/>
    <property type="project" value="InterPro"/>
</dbReference>
<comment type="similarity">
    <text evidence="1">Belongs to the peptidase M16 family.</text>
</comment>
<evidence type="ECO:0000259" key="2">
    <source>
        <dbReference type="Pfam" id="PF00675"/>
    </source>
</evidence>
<dbReference type="PANTHER" id="PTHR11851">
    <property type="entry name" value="METALLOPROTEASE"/>
    <property type="match status" value="1"/>
</dbReference>
<dbReference type="RefSeq" id="WP_005961767.1">
    <property type="nucleotide sequence ID" value="NZ_KB822674.1"/>
</dbReference>
<keyword evidence="4" id="KW-1185">Reference proteome</keyword>
<evidence type="ECO:0000313" key="4">
    <source>
        <dbReference type="Proteomes" id="UP000013015"/>
    </source>
</evidence>